<dbReference type="AlphaFoldDB" id="A0A915KMI4"/>
<protein>
    <submittedName>
        <fullName evidence="2">Uncharacterized protein</fullName>
    </submittedName>
</protein>
<organism evidence="1 2">
    <name type="scientific">Romanomermis culicivorax</name>
    <name type="common">Nematode worm</name>
    <dbReference type="NCBI Taxonomy" id="13658"/>
    <lineage>
        <taxon>Eukaryota</taxon>
        <taxon>Metazoa</taxon>
        <taxon>Ecdysozoa</taxon>
        <taxon>Nematoda</taxon>
        <taxon>Enoplea</taxon>
        <taxon>Dorylaimia</taxon>
        <taxon>Mermithida</taxon>
        <taxon>Mermithoidea</taxon>
        <taxon>Mermithidae</taxon>
        <taxon>Romanomermis</taxon>
    </lineage>
</organism>
<evidence type="ECO:0000313" key="2">
    <source>
        <dbReference type="WBParaSite" id="nRc.2.0.1.t38991-RA"/>
    </source>
</evidence>
<keyword evidence="1" id="KW-1185">Reference proteome</keyword>
<dbReference type="WBParaSite" id="nRc.2.0.1.t38991-RA">
    <property type="protein sequence ID" value="nRc.2.0.1.t38991-RA"/>
    <property type="gene ID" value="nRc.2.0.1.g38991"/>
</dbReference>
<accession>A0A915KMI4</accession>
<dbReference type="Proteomes" id="UP000887565">
    <property type="component" value="Unplaced"/>
</dbReference>
<evidence type="ECO:0000313" key="1">
    <source>
        <dbReference type="Proteomes" id="UP000887565"/>
    </source>
</evidence>
<proteinExistence type="predicted"/>
<sequence length="100" mass="11387">MMLYYFTLEPTLGGDRYTYRAYLEMELNYSDDAKSTHLTAAGYTFKNDDKTDICVILYNYSKVYGLVQILRAVIMTVLMVGVHKREQPITANEPISANGS</sequence>
<reference evidence="2" key="1">
    <citation type="submission" date="2022-11" db="UniProtKB">
        <authorList>
            <consortium name="WormBaseParasite"/>
        </authorList>
    </citation>
    <scope>IDENTIFICATION</scope>
</reference>
<name>A0A915KMI4_ROMCU</name>